<dbReference type="GO" id="GO:0030170">
    <property type="term" value="F:pyridoxal phosphate binding"/>
    <property type="evidence" value="ECO:0007669"/>
    <property type="project" value="InterPro"/>
</dbReference>
<dbReference type="SUPFAM" id="SSF53383">
    <property type="entry name" value="PLP-dependent transferases"/>
    <property type="match status" value="1"/>
</dbReference>
<dbReference type="Gene3D" id="3.90.1150.10">
    <property type="entry name" value="Aspartate Aminotransferase, domain 1"/>
    <property type="match status" value="1"/>
</dbReference>
<dbReference type="EMBL" id="QZBD01000196">
    <property type="protein sequence ID" value="THY24820.1"/>
    <property type="molecule type" value="Genomic_DNA"/>
</dbReference>
<organism evidence="4 5">
    <name type="scientific">Aureobasidium pullulans</name>
    <name type="common">Black yeast</name>
    <name type="synonym">Pullularia pullulans</name>
    <dbReference type="NCBI Taxonomy" id="5580"/>
    <lineage>
        <taxon>Eukaryota</taxon>
        <taxon>Fungi</taxon>
        <taxon>Dikarya</taxon>
        <taxon>Ascomycota</taxon>
        <taxon>Pezizomycotina</taxon>
        <taxon>Dothideomycetes</taxon>
        <taxon>Dothideomycetidae</taxon>
        <taxon>Dothideales</taxon>
        <taxon>Saccotheciaceae</taxon>
        <taxon>Aureobasidium</taxon>
    </lineage>
</organism>
<dbReference type="PANTHER" id="PTHR43713">
    <property type="entry name" value="GLUTAMATE-1-SEMIALDEHYDE 2,1-AMINOMUTASE"/>
    <property type="match status" value="1"/>
</dbReference>
<keyword evidence="4" id="KW-0808">Transferase</keyword>
<protein>
    <submittedName>
        <fullName evidence="4">Aminotransferase class-III</fullName>
    </submittedName>
</protein>
<keyword evidence="4" id="KW-0032">Aminotransferase</keyword>
<evidence type="ECO:0000256" key="3">
    <source>
        <dbReference type="RuleBase" id="RU003560"/>
    </source>
</evidence>
<dbReference type="AlphaFoldDB" id="A0A4S9L848"/>
<proteinExistence type="inferred from homology"/>
<keyword evidence="2 3" id="KW-0663">Pyridoxal phosphate</keyword>
<evidence type="ECO:0000313" key="4">
    <source>
        <dbReference type="EMBL" id="THY24820.1"/>
    </source>
</evidence>
<dbReference type="InterPro" id="IPR015421">
    <property type="entry name" value="PyrdxlP-dep_Trfase_major"/>
</dbReference>
<evidence type="ECO:0000256" key="1">
    <source>
        <dbReference type="ARBA" id="ARBA00001933"/>
    </source>
</evidence>
<dbReference type="PANTHER" id="PTHR43713:SF3">
    <property type="entry name" value="GLUTAMATE-1-SEMIALDEHYDE 2,1-AMINOMUTASE 1, CHLOROPLASTIC-RELATED"/>
    <property type="match status" value="1"/>
</dbReference>
<evidence type="ECO:0000256" key="2">
    <source>
        <dbReference type="ARBA" id="ARBA00022898"/>
    </source>
</evidence>
<dbReference type="GO" id="GO:0008483">
    <property type="term" value="F:transaminase activity"/>
    <property type="evidence" value="ECO:0007669"/>
    <property type="project" value="UniProtKB-KW"/>
</dbReference>
<accession>A0A4S9L848</accession>
<gene>
    <name evidence="4" type="ORF">D6D01_05301</name>
</gene>
<reference evidence="4 5" key="1">
    <citation type="submission" date="2018-10" db="EMBL/GenBank/DDBJ databases">
        <title>Fifty Aureobasidium pullulans genomes reveal a recombining polyextremotolerant generalist.</title>
        <authorList>
            <person name="Gostincar C."/>
            <person name="Turk M."/>
            <person name="Zajc J."/>
            <person name="Gunde-Cimerman N."/>
        </authorList>
    </citation>
    <scope>NUCLEOTIDE SEQUENCE [LARGE SCALE GENOMIC DNA]</scope>
    <source>
        <strain evidence="4 5">EXF-6604</strain>
    </source>
</reference>
<dbReference type="InterPro" id="IPR005814">
    <property type="entry name" value="Aminotrans_3"/>
</dbReference>
<evidence type="ECO:0000313" key="5">
    <source>
        <dbReference type="Proteomes" id="UP000306584"/>
    </source>
</evidence>
<dbReference type="InterPro" id="IPR015424">
    <property type="entry name" value="PyrdxlP-dep_Trfase"/>
</dbReference>
<sequence>MRRSNVIATAETLLPAKHDSQVTTKLDSLREKLTQKYKEQNKLSQHQYEEASMYLPGGSTRSVLHFDPFPMTLASGRDCHVTSLDDKEYLDLVSEYSAALFGHSQPEIMDAIRTTLEQGMNFGGPNKQEAELAKQLVDRFPSIEKVRFCNSGSEANTMALGTAMAYTGRKKILAFEDSYHGAFTSFGGHTNPFNIPHDFAIARYNDIEHTKSLLSADLAAIILEPMLGAGGMIPATKEFLQFLRRAATDIGAALIFDEIITSRLHIHGLQTHYDVYPDMTTLGKCLGGGFSFGAFGGNDKIMVMFNPGRGIFHSGTYNNNLFSMSAGVDAGKFLTTEKIAKANALGDKLRNGINEMAKKYAREDDMSFSDEHEV</sequence>
<name>A0A4S9L848_AURPU</name>
<comment type="similarity">
    <text evidence="3">Belongs to the class-III pyridoxal-phosphate-dependent aminotransferase family.</text>
</comment>
<comment type="caution">
    <text evidence="4">The sequence shown here is derived from an EMBL/GenBank/DDBJ whole genome shotgun (WGS) entry which is preliminary data.</text>
</comment>
<dbReference type="InterPro" id="IPR015422">
    <property type="entry name" value="PyrdxlP-dep_Trfase_small"/>
</dbReference>
<dbReference type="Proteomes" id="UP000306584">
    <property type="component" value="Unassembled WGS sequence"/>
</dbReference>
<dbReference type="Gene3D" id="3.40.640.10">
    <property type="entry name" value="Type I PLP-dependent aspartate aminotransferase-like (Major domain)"/>
    <property type="match status" value="1"/>
</dbReference>
<dbReference type="Pfam" id="PF00202">
    <property type="entry name" value="Aminotran_3"/>
    <property type="match status" value="1"/>
</dbReference>
<comment type="cofactor">
    <cofactor evidence="1">
        <name>pyridoxal 5'-phosphate</name>
        <dbReference type="ChEBI" id="CHEBI:597326"/>
    </cofactor>
</comment>